<gene>
    <name evidence="1" type="ORF">D623_10009927</name>
</gene>
<dbReference type="PANTHER" id="PTHR14392:SF3">
    <property type="entry name" value="PROTEIN NIBAN 1"/>
    <property type="match status" value="1"/>
</dbReference>
<protein>
    <submittedName>
        <fullName evidence="1">Protein Niban</fullName>
    </submittedName>
</protein>
<dbReference type="Pfam" id="PF26089">
    <property type="entry name" value="PH_Niban2"/>
    <property type="match status" value="1"/>
</dbReference>
<reference evidence="1 2" key="1">
    <citation type="journal article" date="2013" name="Nat. Commun.">
        <title>Genome analysis reveals insights into physiology and longevity of the Brandt's bat Myotis brandtii.</title>
        <authorList>
            <person name="Seim I."/>
            <person name="Fang X."/>
            <person name="Xiong Z."/>
            <person name="Lobanov A.V."/>
            <person name="Huang Z."/>
            <person name="Ma S."/>
            <person name="Feng Y."/>
            <person name="Turanov A.A."/>
            <person name="Zhu Y."/>
            <person name="Lenz T.L."/>
            <person name="Gerashchenko M.V."/>
            <person name="Fan D."/>
            <person name="Hee Yim S."/>
            <person name="Yao X."/>
            <person name="Jordan D."/>
            <person name="Xiong Y."/>
            <person name="Ma Y."/>
            <person name="Lyapunov A.N."/>
            <person name="Chen G."/>
            <person name="Kulakova O.I."/>
            <person name="Sun Y."/>
            <person name="Lee S.G."/>
            <person name="Bronson R.T."/>
            <person name="Moskalev A.A."/>
            <person name="Sunyaev S.R."/>
            <person name="Zhang G."/>
            <person name="Krogh A."/>
            <person name="Wang J."/>
            <person name="Gladyshev V.N."/>
        </authorList>
    </citation>
    <scope>NUCLEOTIDE SEQUENCE [LARGE SCALE GENOMIC DNA]</scope>
</reference>
<accession>S7P288</accession>
<name>S7P288_MYOBR</name>
<evidence type="ECO:0000313" key="2">
    <source>
        <dbReference type="Proteomes" id="UP000052978"/>
    </source>
</evidence>
<dbReference type="Proteomes" id="UP000052978">
    <property type="component" value="Unassembled WGS sequence"/>
</dbReference>
<dbReference type="PANTHER" id="PTHR14392">
    <property type="entry name" value="NIBAN FAMILY MEMBER"/>
    <property type="match status" value="1"/>
</dbReference>
<dbReference type="InterPro" id="IPR026088">
    <property type="entry name" value="Niban-like"/>
</dbReference>
<keyword evidence="2" id="KW-1185">Reference proteome</keyword>
<dbReference type="AlphaFoldDB" id="S7P288"/>
<evidence type="ECO:0000313" key="1">
    <source>
        <dbReference type="EMBL" id="EPQ01692.1"/>
    </source>
</evidence>
<organism evidence="1 2">
    <name type="scientific">Myotis brandtii</name>
    <name type="common">Brandt's bat</name>
    <dbReference type="NCBI Taxonomy" id="109478"/>
    <lineage>
        <taxon>Eukaryota</taxon>
        <taxon>Metazoa</taxon>
        <taxon>Chordata</taxon>
        <taxon>Craniata</taxon>
        <taxon>Vertebrata</taxon>
        <taxon>Euteleostomi</taxon>
        <taxon>Mammalia</taxon>
        <taxon>Eutheria</taxon>
        <taxon>Laurasiatheria</taxon>
        <taxon>Chiroptera</taxon>
        <taxon>Yangochiroptera</taxon>
        <taxon>Vespertilionidae</taxon>
        <taxon>Myotis</taxon>
    </lineage>
</organism>
<dbReference type="EMBL" id="KE161092">
    <property type="protein sequence ID" value="EPQ01692.1"/>
    <property type="molecule type" value="Genomic_DNA"/>
</dbReference>
<proteinExistence type="predicted"/>
<sequence>MLKGDKDLVQGKTEAAIKNFSPFYSRQYSVAFCNHVRSEVEQQRDLTSQFLKTKPPLDPGTVLYEAELCQFAEDIKKWKERYVVVKNDFAVESYENKEAYQRGAAPKSRILPAGGKVLTSEEEYNLLSDRHFPDPLASNEKESTPPFVVPPKEFPVYLWQPFLRHGYFCFQEATEQKKFHALLSDCIRHLNQASTELKPAVRTPSEGEEGMAPTATENLLSASLCVMVPHVTASGSQSEGR</sequence>